<evidence type="ECO:0000256" key="1">
    <source>
        <dbReference type="SAM" id="MobiDB-lite"/>
    </source>
</evidence>
<keyword evidence="2" id="KW-0472">Membrane</keyword>
<evidence type="ECO:0000313" key="3">
    <source>
        <dbReference type="EMBL" id="ORY41343.1"/>
    </source>
</evidence>
<sequence>MLNTSFRFGESGGESGFGGEGGGTFVESAEYRSTTVKSGAGTRPLSAVRPKGTAYWLLSWLFVCLFVWLVKVVGWLVVGAHIVRIQRWVVRKDIECLALLEWDEALRHQQWICLWPMSTDCLDLEDAFAVESGSNHFVSSVVMHTANVKRVGR</sequence>
<evidence type="ECO:0000256" key="2">
    <source>
        <dbReference type="SAM" id="Phobius"/>
    </source>
</evidence>
<reference evidence="3 4" key="1">
    <citation type="submission" date="2016-07" db="EMBL/GenBank/DDBJ databases">
        <title>Pervasive Adenine N6-methylation of Active Genes in Fungi.</title>
        <authorList>
            <consortium name="DOE Joint Genome Institute"/>
            <person name="Mondo S.J."/>
            <person name="Dannebaum R.O."/>
            <person name="Kuo R.C."/>
            <person name="Labutti K."/>
            <person name="Haridas S."/>
            <person name="Kuo A."/>
            <person name="Salamov A."/>
            <person name="Ahrendt S.R."/>
            <person name="Lipzen A."/>
            <person name="Sullivan W."/>
            <person name="Andreopoulos W.B."/>
            <person name="Clum A."/>
            <person name="Lindquist E."/>
            <person name="Daum C."/>
            <person name="Ramamoorthy G.K."/>
            <person name="Gryganskyi A."/>
            <person name="Culley D."/>
            <person name="Magnuson J.K."/>
            <person name="James T.Y."/>
            <person name="O'Malley M.A."/>
            <person name="Stajich J.E."/>
            <person name="Spatafora J.W."/>
            <person name="Visel A."/>
            <person name="Grigoriev I.V."/>
        </authorList>
    </citation>
    <scope>NUCLEOTIDE SEQUENCE [LARGE SCALE GENOMIC DNA]</scope>
    <source>
        <strain evidence="3 4">JEL800</strain>
    </source>
</reference>
<feature type="region of interest" description="Disordered" evidence="1">
    <location>
        <begin position="1"/>
        <end position="21"/>
    </location>
</feature>
<keyword evidence="4" id="KW-1185">Reference proteome</keyword>
<feature type="compositionally biased region" description="Gly residues" evidence="1">
    <location>
        <begin position="10"/>
        <end position="21"/>
    </location>
</feature>
<evidence type="ECO:0000313" key="4">
    <source>
        <dbReference type="Proteomes" id="UP000193642"/>
    </source>
</evidence>
<proteinExistence type="predicted"/>
<keyword evidence="2" id="KW-0812">Transmembrane</keyword>
<name>A0A1Y2C2S5_9FUNG</name>
<gene>
    <name evidence="3" type="ORF">BCR33DRAFT_344690</name>
</gene>
<organism evidence="3 4">
    <name type="scientific">Rhizoclosmatium globosum</name>
    <dbReference type="NCBI Taxonomy" id="329046"/>
    <lineage>
        <taxon>Eukaryota</taxon>
        <taxon>Fungi</taxon>
        <taxon>Fungi incertae sedis</taxon>
        <taxon>Chytridiomycota</taxon>
        <taxon>Chytridiomycota incertae sedis</taxon>
        <taxon>Chytridiomycetes</taxon>
        <taxon>Chytridiales</taxon>
        <taxon>Chytriomycetaceae</taxon>
        <taxon>Rhizoclosmatium</taxon>
    </lineage>
</organism>
<keyword evidence="2" id="KW-1133">Transmembrane helix</keyword>
<dbReference type="EMBL" id="MCGO01000032">
    <property type="protein sequence ID" value="ORY41343.1"/>
    <property type="molecule type" value="Genomic_DNA"/>
</dbReference>
<dbReference type="AlphaFoldDB" id="A0A1Y2C2S5"/>
<protein>
    <submittedName>
        <fullName evidence="3">Uncharacterized protein</fullName>
    </submittedName>
</protein>
<accession>A0A1Y2C2S5</accession>
<comment type="caution">
    <text evidence="3">The sequence shown here is derived from an EMBL/GenBank/DDBJ whole genome shotgun (WGS) entry which is preliminary data.</text>
</comment>
<dbReference type="Proteomes" id="UP000193642">
    <property type="component" value="Unassembled WGS sequence"/>
</dbReference>
<feature type="transmembrane region" description="Helical" evidence="2">
    <location>
        <begin position="54"/>
        <end position="78"/>
    </location>
</feature>